<dbReference type="Gene3D" id="3.30.43.10">
    <property type="entry name" value="Uridine Diphospho-n-acetylenolpyruvylglucosamine Reductase, domain 2"/>
    <property type="match status" value="1"/>
</dbReference>
<dbReference type="GO" id="GO:0016020">
    <property type="term" value="C:membrane"/>
    <property type="evidence" value="ECO:0007669"/>
    <property type="project" value="InterPro"/>
</dbReference>
<evidence type="ECO:0000259" key="3">
    <source>
        <dbReference type="PROSITE" id="PS51387"/>
    </source>
</evidence>
<gene>
    <name evidence="4" type="ORF">H7C18_22475</name>
</gene>
<dbReference type="GO" id="GO:0003885">
    <property type="term" value="F:D-arabinono-1,4-lactone oxidase activity"/>
    <property type="evidence" value="ECO:0007669"/>
    <property type="project" value="InterPro"/>
</dbReference>
<dbReference type="InterPro" id="IPR006094">
    <property type="entry name" value="Oxid_FAD_bind_N"/>
</dbReference>
<protein>
    <submittedName>
        <fullName evidence="4">FAD-binding protein</fullName>
    </submittedName>
</protein>
<dbReference type="InterPro" id="IPR016169">
    <property type="entry name" value="FAD-bd_PCMH_sub2"/>
</dbReference>
<dbReference type="SUPFAM" id="SSF56176">
    <property type="entry name" value="FAD-binding/transporter-associated domain-like"/>
    <property type="match status" value="1"/>
</dbReference>
<dbReference type="PANTHER" id="PTHR43762">
    <property type="entry name" value="L-GULONOLACTONE OXIDASE"/>
    <property type="match status" value="1"/>
</dbReference>
<dbReference type="PROSITE" id="PS51387">
    <property type="entry name" value="FAD_PCMH"/>
    <property type="match status" value="1"/>
</dbReference>
<dbReference type="InterPro" id="IPR036318">
    <property type="entry name" value="FAD-bd_PCMH-like_sf"/>
</dbReference>
<proteinExistence type="predicted"/>
<dbReference type="GO" id="GO:0080049">
    <property type="term" value="F:L-gulono-1,4-lactone dehydrogenase activity"/>
    <property type="evidence" value="ECO:0007669"/>
    <property type="project" value="TreeGrafter"/>
</dbReference>
<dbReference type="InterPro" id="IPR016166">
    <property type="entry name" value="FAD-bd_PCMH"/>
</dbReference>
<evidence type="ECO:0000256" key="1">
    <source>
        <dbReference type="ARBA" id="ARBA00022630"/>
    </source>
</evidence>
<reference evidence="4 5" key="1">
    <citation type="submission" date="2020-08" db="EMBL/GenBank/DDBJ databases">
        <title>Cohnella phylogeny.</title>
        <authorList>
            <person name="Dunlap C."/>
        </authorList>
    </citation>
    <scope>NUCLEOTIDE SEQUENCE [LARGE SCALE GENOMIC DNA]</scope>
    <source>
        <strain evidence="4 5">CBP 2801</strain>
    </source>
</reference>
<name>A0A7X0SRC9_9BACL</name>
<dbReference type="EMBL" id="JACJVO010000028">
    <property type="protein sequence ID" value="MBB6733694.1"/>
    <property type="molecule type" value="Genomic_DNA"/>
</dbReference>
<dbReference type="GO" id="GO:0071949">
    <property type="term" value="F:FAD binding"/>
    <property type="evidence" value="ECO:0007669"/>
    <property type="project" value="InterPro"/>
</dbReference>
<dbReference type="Pfam" id="PF04030">
    <property type="entry name" value="ALO"/>
    <property type="match status" value="1"/>
</dbReference>
<sequence length="419" mass="46640">MDQHRNWAGNYTYGAKEIHVPETVEQAQEIVAASVRIKALGTRHSFNEIADSAQSQISLRKLDRIVALDRENGKVTVEGGVRYGELCAYLHEHGYALHNLASLPHISVAGACATATHGSGDGNGNLATAVHSMEVIQADGQIVRYSRDKGDGDIAAAAVGLGALGVAARLTLNVSPAFEVSQIVYENLPLSQLKIGLDDIFSSAYSVSLFTDWRRSAINQVWLKRRVSDGEATPAAPEFFGAAAATRRMHPISDMPAENCNEQLGIPGPWHERLSHFRLDFTPSAGEELQSEYFVARQDAYDTLCAIDRLRERIAPLLFVSEIRSIAADDLWMSPCYGQPSVAIHFTWKPEWEAVRQLLPLIEKELAPFRARPHWAKLFTLPPEQLQPLYEKLPDFRQLVLSRDPEGKFRNDFLNRYIL</sequence>
<dbReference type="RefSeq" id="WP_185131347.1">
    <property type="nucleotide sequence ID" value="NZ_JACJVO010000028.1"/>
</dbReference>
<feature type="domain" description="FAD-binding PCMH-type" evidence="3">
    <location>
        <begin position="11"/>
        <end position="177"/>
    </location>
</feature>
<comment type="caution">
    <text evidence="4">The sequence shown here is derived from an EMBL/GenBank/DDBJ whole genome shotgun (WGS) entry which is preliminary data.</text>
</comment>
<keyword evidence="2" id="KW-0560">Oxidoreductase</keyword>
<dbReference type="Gene3D" id="1.10.45.10">
    <property type="entry name" value="Vanillyl-alcohol Oxidase, Chain A, domain 4"/>
    <property type="match status" value="1"/>
</dbReference>
<dbReference type="InterPro" id="IPR007173">
    <property type="entry name" value="ALO_C"/>
</dbReference>
<evidence type="ECO:0000256" key="2">
    <source>
        <dbReference type="ARBA" id="ARBA00023002"/>
    </source>
</evidence>
<dbReference type="Gene3D" id="3.30.465.10">
    <property type="match status" value="1"/>
</dbReference>
<dbReference type="Gene3D" id="3.30.70.2530">
    <property type="match status" value="1"/>
</dbReference>
<accession>A0A7X0SRC9</accession>
<keyword evidence="1" id="KW-0285">Flavoprotein</keyword>
<dbReference type="PANTHER" id="PTHR43762:SF1">
    <property type="entry name" value="D-ARABINONO-1,4-LACTONE OXIDASE"/>
    <property type="match status" value="1"/>
</dbReference>
<dbReference type="InterPro" id="IPR010031">
    <property type="entry name" value="FAD_lactone_oxidase-like"/>
</dbReference>
<dbReference type="PIRSF" id="PIRSF000136">
    <property type="entry name" value="LGO_GLO"/>
    <property type="match status" value="1"/>
</dbReference>
<dbReference type="Pfam" id="PF01565">
    <property type="entry name" value="FAD_binding_4"/>
    <property type="match status" value="1"/>
</dbReference>
<dbReference type="InterPro" id="IPR016171">
    <property type="entry name" value="Vanillyl_alc_oxidase_C-sub2"/>
</dbReference>
<organism evidence="4 5">
    <name type="scientific">Cohnella zeiphila</name>
    <dbReference type="NCBI Taxonomy" id="2761120"/>
    <lineage>
        <taxon>Bacteria</taxon>
        <taxon>Bacillati</taxon>
        <taxon>Bacillota</taxon>
        <taxon>Bacilli</taxon>
        <taxon>Bacillales</taxon>
        <taxon>Paenibacillaceae</taxon>
        <taxon>Cohnella</taxon>
    </lineage>
</organism>
<dbReference type="Proteomes" id="UP000564644">
    <property type="component" value="Unassembled WGS sequence"/>
</dbReference>
<evidence type="ECO:0000313" key="5">
    <source>
        <dbReference type="Proteomes" id="UP000564644"/>
    </source>
</evidence>
<keyword evidence="5" id="KW-1185">Reference proteome</keyword>
<dbReference type="AlphaFoldDB" id="A0A7X0SRC9"/>
<dbReference type="Gene3D" id="3.30.70.2520">
    <property type="match status" value="1"/>
</dbReference>
<dbReference type="InterPro" id="IPR016167">
    <property type="entry name" value="FAD-bd_PCMH_sub1"/>
</dbReference>
<evidence type="ECO:0000313" key="4">
    <source>
        <dbReference type="EMBL" id="MBB6733694.1"/>
    </source>
</evidence>